<feature type="transmembrane region" description="Helical" evidence="1">
    <location>
        <begin position="519"/>
        <end position="539"/>
    </location>
</feature>
<feature type="transmembrane region" description="Helical" evidence="1">
    <location>
        <begin position="258"/>
        <end position="278"/>
    </location>
</feature>
<feature type="transmembrane region" description="Helical" evidence="1">
    <location>
        <begin position="221"/>
        <end position="238"/>
    </location>
</feature>
<dbReference type="InterPro" id="IPR045275">
    <property type="entry name" value="MscS_archaea/bacteria_type"/>
</dbReference>
<evidence type="ECO:0000313" key="2">
    <source>
        <dbReference type="EMBL" id="MEP0862877.1"/>
    </source>
</evidence>
<feature type="transmembrane region" description="Helical" evidence="1">
    <location>
        <begin position="545"/>
        <end position="565"/>
    </location>
</feature>
<sequence>MNGTWQGITQTLWLDLPVKLNGLLAQVTPVPVDEPAPARGFSFDSIFANLGLNLGSSLVDLLKAILTLVVGLIVASLVAAAVRGLLNRTNIDNRIASWVTGRQGADAPPVEKWVSSLVFWLIMLFAIVAFLQTLRLTAVAGPLNTLLEQVTQFLPKLVSAAILVGVAWLLATLAKLVVTRGLRALRIDERLGEQVGGTSRGNLGDPAVETPRTNPYALSDTLANALYWFIFLLFLPLVLDALQLQQALGPVNNLLNQILGAIPNILTAVIIGAAGWLLAQVVRRIVTNLLAAAGADRLGARFGISRATGGQSLSWLIGTVVFVLILIPTAIAALNALGIAAISVPAIAMLTQILNAIPLIFTAGLILAIAYVIGHFVSELVTNILTSIGFNNIFYWLGIQPRPLTRRSSGVLPPAVEGQTPPAGQATVLQQPTTTTTTRTPSEIVGIVALVGIMLFATLAAVQVLNIPALTALVGGIIVILGRILAGLVVFAIGLYLANLAFNLINSSGNPQARILAQAARIAIIALVSAMALQQMGIASDIVNLAFGLLLGAIAVAIALAFGLGGREIAAGQVREWLGAFKDKQPPR</sequence>
<comment type="caution">
    <text evidence="2">The sequence shown here is derived from an EMBL/GenBank/DDBJ whole genome shotgun (WGS) entry which is preliminary data.</text>
</comment>
<proteinExistence type="predicted"/>
<feature type="transmembrane region" description="Helical" evidence="1">
    <location>
        <begin position="316"/>
        <end position="341"/>
    </location>
</feature>
<dbReference type="RefSeq" id="WP_190424152.1">
    <property type="nucleotide sequence ID" value="NZ_JAMPKK010000001.1"/>
</dbReference>
<feature type="transmembrane region" description="Helical" evidence="1">
    <location>
        <begin position="64"/>
        <end position="86"/>
    </location>
</feature>
<feature type="transmembrane region" description="Helical" evidence="1">
    <location>
        <begin position="285"/>
        <end position="304"/>
    </location>
</feature>
<dbReference type="EMBL" id="JAMPKK010000001">
    <property type="protein sequence ID" value="MEP0862877.1"/>
    <property type="molecule type" value="Genomic_DNA"/>
</dbReference>
<dbReference type="NCBIfam" id="NF033912">
    <property type="entry name" value="msc"/>
    <property type="match status" value="1"/>
</dbReference>
<dbReference type="InterPro" id="IPR008910">
    <property type="entry name" value="MSC_TM_helix"/>
</dbReference>
<dbReference type="PANTHER" id="PTHR30221">
    <property type="entry name" value="SMALL-CONDUCTANCE MECHANOSENSITIVE CHANNEL"/>
    <property type="match status" value="1"/>
</dbReference>
<keyword evidence="1" id="KW-1133">Transmembrane helix</keyword>
<dbReference type="Gene3D" id="1.10.287.1260">
    <property type="match status" value="1"/>
</dbReference>
<feature type="transmembrane region" description="Helical" evidence="1">
    <location>
        <begin position="380"/>
        <end position="399"/>
    </location>
</feature>
<feature type="transmembrane region" description="Helical" evidence="1">
    <location>
        <begin position="444"/>
        <end position="465"/>
    </location>
</feature>
<feature type="transmembrane region" description="Helical" evidence="1">
    <location>
        <begin position="471"/>
        <end position="498"/>
    </location>
</feature>
<evidence type="ECO:0000313" key="3">
    <source>
        <dbReference type="Proteomes" id="UP001442494"/>
    </source>
</evidence>
<feature type="transmembrane region" description="Helical" evidence="1">
    <location>
        <begin position="157"/>
        <end position="178"/>
    </location>
</feature>
<keyword evidence="1" id="KW-0812">Transmembrane</keyword>
<feature type="transmembrane region" description="Helical" evidence="1">
    <location>
        <begin position="353"/>
        <end position="374"/>
    </location>
</feature>
<protein>
    <submittedName>
        <fullName evidence="2">Mechanosensitive ion channel</fullName>
    </submittedName>
</protein>
<keyword evidence="3" id="KW-1185">Reference proteome</keyword>
<dbReference type="PANTHER" id="PTHR30221:SF1">
    <property type="entry name" value="SMALL-CONDUCTANCE MECHANOSENSITIVE CHANNEL"/>
    <property type="match status" value="1"/>
</dbReference>
<feature type="transmembrane region" description="Helical" evidence="1">
    <location>
        <begin position="117"/>
        <end position="137"/>
    </location>
</feature>
<keyword evidence="1" id="KW-0472">Membrane</keyword>
<gene>
    <name evidence="2" type="ORF">NDI37_00080</name>
</gene>
<reference evidence="2 3" key="1">
    <citation type="submission" date="2022-04" db="EMBL/GenBank/DDBJ databases">
        <title>Positive selection, recombination, and allopatry shape intraspecific diversity of widespread and dominant cyanobacteria.</title>
        <authorList>
            <person name="Wei J."/>
            <person name="Shu W."/>
            <person name="Hu C."/>
        </authorList>
    </citation>
    <scope>NUCLEOTIDE SEQUENCE [LARGE SCALE GENOMIC DNA]</scope>
    <source>
        <strain evidence="2 3">GB2-A5</strain>
    </source>
</reference>
<accession>A0ABV0JHF7</accession>
<name>A0ABV0JHF7_9CYAN</name>
<organism evidence="2 3">
    <name type="scientific">Funiculus sociatus GB2-A5</name>
    <dbReference type="NCBI Taxonomy" id="2933946"/>
    <lineage>
        <taxon>Bacteria</taxon>
        <taxon>Bacillati</taxon>
        <taxon>Cyanobacteriota</taxon>
        <taxon>Cyanophyceae</taxon>
        <taxon>Coleofasciculales</taxon>
        <taxon>Coleofasciculaceae</taxon>
        <taxon>Funiculus</taxon>
    </lineage>
</organism>
<dbReference type="Proteomes" id="UP001442494">
    <property type="component" value="Unassembled WGS sequence"/>
</dbReference>
<dbReference type="Pfam" id="PF05552">
    <property type="entry name" value="MS_channel_1st_1"/>
    <property type="match status" value="4"/>
</dbReference>
<evidence type="ECO:0000256" key="1">
    <source>
        <dbReference type="SAM" id="Phobius"/>
    </source>
</evidence>